<evidence type="ECO:0000313" key="1">
    <source>
        <dbReference type="EMBL" id="EEF33926.1"/>
    </source>
</evidence>
<name>B9SR24_RICCO</name>
<dbReference type="AlphaFoldDB" id="B9SR24"/>
<organism evidence="1 2">
    <name type="scientific">Ricinus communis</name>
    <name type="common">Castor bean</name>
    <dbReference type="NCBI Taxonomy" id="3988"/>
    <lineage>
        <taxon>Eukaryota</taxon>
        <taxon>Viridiplantae</taxon>
        <taxon>Streptophyta</taxon>
        <taxon>Embryophyta</taxon>
        <taxon>Tracheophyta</taxon>
        <taxon>Spermatophyta</taxon>
        <taxon>Magnoliopsida</taxon>
        <taxon>eudicotyledons</taxon>
        <taxon>Gunneridae</taxon>
        <taxon>Pentapetalae</taxon>
        <taxon>rosids</taxon>
        <taxon>fabids</taxon>
        <taxon>Malpighiales</taxon>
        <taxon>Euphorbiaceae</taxon>
        <taxon>Acalyphoideae</taxon>
        <taxon>Acalypheae</taxon>
        <taxon>Ricinus</taxon>
    </lineage>
</organism>
<reference evidence="2" key="1">
    <citation type="journal article" date="2010" name="Nat. Biotechnol.">
        <title>Draft genome sequence of the oilseed species Ricinus communis.</title>
        <authorList>
            <person name="Chan A.P."/>
            <person name="Crabtree J."/>
            <person name="Zhao Q."/>
            <person name="Lorenzi H."/>
            <person name="Orvis J."/>
            <person name="Puiu D."/>
            <person name="Melake-Berhan A."/>
            <person name="Jones K.M."/>
            <person name="Redman J."/>
            <person name="Chen G."/>
            <person name="Cahoon E.B."/>
            <person name="Gedil M."/>
            <person name="Stanke M."/>
            <person name="Haas B.J."/>
            <person name="Wortman J.R."/>
            <person name="Fraser-Liggett C.M."/>
            <person name="Ravel J."/>
            <person name="Rabinowicz P.D."/>
        </authorList>
    </citation>
    <scope>NUCLEOTIDE SEQUENCE [LARGE SCALE GENOMIC DNA]</scope>
    <source>
        <strain evidence="2">cv. Hale</strain>
    </source>
</reference>
<gene>
    <name evidence="1" type="ORF">RCOM_0464890</name>
</gene>
<sequence>MVLLKCKIGDAIVRQEVIMTAAKRTAEMATVRGIVHSAHDSAEATVDATVRLGEELVKRKWNGDVYGKNRMVLLAEVLEKSKLDIDVENIDTRSKL</sequence>
<dbReference type="InParanoid" id="B9SR24"/>
<dbReference type="STRING" id="3988.B9SR24"/>
<accession>B9SR24</accession>
<evidence type="ECO:0000313" key="2">
    <source>
        <dbReference type="Proteomes" id="UP000008311"/>
    </source>
</evidence>
<dbReference type="EMBL" id="EQ974093">
    <property type="protein sequence ID" value="EEF33926.1"/>
    <property type="molecule type" value="Genomic_DNA"/>
</dbReference>
<dbReference type="Proteomes" id="UP000008311">
    <property type="component" value="Unassembled WGS sequence"/>
</dbReference>
<keyword evidence="2" id="KW-1185">Reference proteome</keyword>
<protein>
    <submittedName>
        <fullName evidence="1">Uncharacterized protein</fullName>
    </submittedName>
</protein>
<proteinExistence type="predicted"/>